<accession>A0AAV4FYC5</accession>
<evidence type="ECO:0000313" key="2">
    <source>
        <dbReference type="Proteomes" id="UP000762676"/>
    </source>
</evidence>
<keyword evidence="2" id="KW-1185">Reference proteome</keyword>
<protein>
    <submittedName>
        <fullName evidence="1">Uncharacterized protein</fullName>
    </submittedName>
</protein>
<comment type="caution">
    <text evidence="1">The sequence shown here is derived from an EMBL/GenBank/DDBJ whole genome shotgun (WGS) entry which is preliminary data.</text>
</comment>
<dbReference type="Proteomes" id="UP000762676">
    <property type="component" value="Unassembled WGS sequence"/>
</dbReference>
<dbReference type="AlphaFoldDB" id="A0AAV4FYC5"/>
<proteinExistence type="predicted"/>
<name>A0AAV4FYC5_9GAST</name>
<organism evidence="1 2">
    <name type="scientific">Elysia marginata</name>
    <dbReference type="NCBI Taxonomy" id="1093978"/>
    <lineage>
        <taxon>Eukaryota</taxon>
        <taxon>Metazoa</taxon>
        <taxon>Spiralia</taxon>
        <taxon>Lophotrochozoa</taxon>
        <taxon>Mollusca</taxon>
        <taxon>Gastropoda</taxon>
        <taxon>Heterobranchia</taxon>
        <taxon>Euthyneura</taxon>
        <taxon>Panpulmonata</taxon>
        <taxon>Sacoglossa</taxon>
        <taxon>Placobranchoidea</taxon>
        <taxon>Plakobranchidae</taxon>
        <taxon>Elysia</taxon>
    </lineage>
</organism>
<gene>
    <name evidence="1" type="ORF">ElyMa_005822100</name>
</gene>
<reference evidence="1 2" key="1">
    <citation type="journal article" date="2021" name="Elife">
        <title>Chloroplast acquisition without the gene transfer in kleptoplastic sea slugs, Plakobranchus ocellatus.</title>
        <authorList>
            <person name="Maeda T."/>
            <person name="Takahashi S."/>
            <person name="Yoshida T."/>
            <person name="Shimamura S."/>
            <person name="Takaki Y."/>
            <person name="Nagai Y."/>
            <person name="Toyoda A."/>
            <person name="Suzuki Y."/>
            <person name="Arimoto A."/>
            <person name="Ishii H."/>
            <person name="Satoh N."/>
            <person name="Nishiyama T."/>
            <person name="Hasebe M."/>
            <person name="Maruyama T."/>
            <person name="Minagawa J."/>
            <person name="Obokata J."/>
            <person name="Shigenobu S."/>
        </authorList>
    </citation>
    <scope>NUCLEOTIDE SEQUENCE [LARGE SCALE GENOMIC DNA]</scope>
</reference>
<evidence type="ECO:0000313" key="1">
    <source>
        <dbReference type="EMBL" id="GFR77316.1"/>
    </source>
</evidence>
<sequence length="202" mass="22871">MLHYLERLFIHWHDKFYTRINLDVNSLTEVQSGGLTEVQSGGLTEVQSGGLTEVQSGGLTEVESDGRTSVPVSCSVLLQQTTKTMSLASTYVSGSDNGVPISLEIERRRAMRKVHQVEKELSVFREKVLKKARTTEFSEDMQDLVQFVVDRNQVKRFPRNITDFVNLLTKVRDAAESLYKPEVLCIDSAIETCKFKPYFSTN</sequence>
<dbReference type="EMBL" id="BMAT01011684">
    <property type="protein sequence ID" value="GFR77316.1"/>
    <property type="molecule type" value="Genomic_DNA"/>
</dbReference>